<evidence type="ECO:0000313" key="4">
    <source>
        <dbReference type="Proteomes" id="UP000199092"/>
    </source>
</evidence>
<protein>
    <submittedName>
        <fullName evidence="2">Uncharacterized protein</fullName>
    </submittedName>
</protein>
<keyword evidence="1" id="KW-0812">Transmembrane</keyword>
<keyword evidence="1" id="KW-1133">Transmembrane helix</keyword>
<evidence type="ECO:0000256" key="1">
    <source>
        <dbReference type="SAM" id="Phobius"/>
    </source>
</evidence>
<gene>
    <name evidence="2" type="ORF">SAMN04488543_2790</name>
    <name evidence="3" type="ORF">SAMN04488543_2822</name>
</gene>
<dbReference type="STRING" id="546871.SAMN04488543_2790"/>
<proteinExistence type="predicted"/>
<evidence type="ECO:0000313" key="2">
    <source>
        <dbReference type="EMBL" id="SDS98956.1"/>
    </source>
</evidence>
<dbReference type="EMBL" id="LT629749">
    <property type="protein sequence ID" value="SDT00538.1"/>
    <property type="molecule type" value="Genomic_DNA"/>
</dbReference>
<keyword evidence="1" id="KW-0472">Membrane</keyword>
<dbReference type="RefSeq" id="WP_091413582.1">
    <property type="nucleotide sequence ID" value="NZ_LT629749.1"/>
</dbReference>
<keyword evidence="4" id="KW-1185">Reference proteome</keyword>
<sequence length="165" mass="17464">MSSTTTARRWATPRPATLFRAAIALVAALAVALALVMLGKPEITKTRVENSLNPAFSNLYIQQQQILGHPGISPASMKTTSTCDRGGANVPDVGAGPDWLCLVNFVDSTGTLQEEAKFELQVHANSCYTAGAPAKLLGSFTITDTNGREVPNPVNAFDVCFDPDA</sequence>
<evidence type="ECO:0000313" key="3">
    <source>
        <dbReference type="EMBL" id="SDT00538.1"/>
    </source>
</evidence>
<dbReference type="OrthoDB" id="3478285at2"/>
<feature type="transmembrane region" description="Helical" evidence="1">
    <location>
        <begin position="18"/>
        <end position="38"/>
    </location>
</feature>
<accession>A0A1H1WRI7</accession>
<dbReference type="EMBL" id="LT629749">
    <property type="protein sequence ID" value="SDS98956.1"/>
    <property type="molecule type" value="Genomic_DNA"/>
</dbReference>
<dbReference type="AlphaFoldDB" id="A0A1H1WRI7"/>
<organism evidence="2 4">
    <name type="scientific">Friedmanniella luteola</name>
    <dbReference type="NCBI Taxonomy" id="546871"/>
    <lineage>
        <taxon>Bacteria</taxon>
        <taxon>Bacillati</taxon>
        <taxon>Actinomycetota</taxon>
        <taxon>Actinomycetes</taxon>
        <taxon>Propionibacteriales</taxon>
        <taxon>Nocardioidaceae</taxon>
        <taxon>Friedmanniella</taxon>
    </lineage>
</organism>
<name>A0A1H1WRI7_9ACTN</name>
<dbReference type="Proteomes" id="UP000199092">
    <property type="component" value="Chromosome I"/>
</dbReference>
<reference evidence="2 4" key="1">
    <citation type="submission" date="2016-10" db="EMBL/GenBank/DDBJ databases">
        <authorList>
            <person name="de Groot N.N."/>
        </authorList>
    </citation>
    <scope>NUCLEOTIDE SEQUENCE [LARGE SCALE GENOMIC DNA]</scope>
    <source>
        <strain evidence="2 4">DSM 21741</strain>
    </source>
</reference>